<feature type="region of interest" description="Disordered" evidence="4">
    <location>
        <begin position="176"/>
        <end position="304"/>
    </location>
</feature>
<evidence type="ECO:0000256" key="4">
    <source>
        <dbReference type="SAM" id="MobiDB-lite"/>
    </source>
</evidence>
<feature type="compositionally biased region" description="Low complexity" evidence="4">
    <location>
        <begin position="371"/>
        <end position="390"/>
    </location>
</feature>
<dbReference type="InterPro" id="IPR015615">
    <property type="entry name" value="TGF-beta-rel"/>
</dbReference>
<evidence type="ECO:0000313" key="6">
    <source>
        <dbReference type="EMBL" id="KOF84006.1"/>
    </source>
</evidence>
<evidence type="ECO:0000256" key="2">
    <source>
        <dbReference type="ARBA" id="ARBA00006656"/>
    </source>
</evidence>
<dbReference type="InterPro" id="IPR001839">
    <property type="entry name" value="TGF-b_C"/>
</dbReference>
<feature type="compositionally biased region" description="Gly residues" evidence="4">
    <location>
        <begin position="239"/>
        <end position="249"/>
    </location>
</feature>
<organism evidence="6">
    <name type="scientific">Octopus bimaculoides</name>
    <name type="common">California two-spotted octopus</name>
    <dbReference type="NCBI Taxonomy" id="37653"/>
    <lineage>
        <taxon>Eukaryota</taxon>
        <taxon>Metazoa</taxon>
        <taxon>Spiralia</taxon>
        <taxon>Lophotrochozoa</taxon>
        <taxon>Mollusca</taxon>
        <taxon>Cephalopoda</taxon>
        <taxon>Coleoidea</taxon>
        <taxon>Octopodiformes</taxon>
        <taxon>Octopoda</taxon>
        <taxon>Incirrata</taxon>
        <taxon>Octopodidae</taxon>
        <taxon>Octopus</taxon>
    </lineage>
</organism>
<dbReference type="SUPFAM" id="SSF57501">
    <property type="entry name" value="Cystine-knot cytokines"/>
    <property type="match status" value="2"/>
</dbReference>
<evidence type="ECO:0000256" key="3">
    <source>
        <dbReference type="ARBA" id="ARBA00022525"/>
    </source>
</evidence>
<keyword evidence="3" id="KW-0964">Secreted</keyword>
<feature type="domain" description="TGF-beta family profile" evidence="5">
    <location>
        <begin position="564"/>
        <end position="625"/>
    </location>
</feature>
<comment type="similarity">
    <text evidence="2">Belongs to the TGF-beta family.</text>
</comment>
<feature type="compositionally biased region" description="Low complexity" evidence="4">
    <location>
        <begin position="402"/>
        <end position="434"/>
    </location>
</feature>
<feature type="compositionally biased region" description="Polar residues" evidence="4">
    <location>
        <begin position="538"/>
        <end position="551"/>
    </location>
</feature>
<sequence length="625" mass="70470">MEFRLSSGRFSNEILISAVLKVYIKTKGKRRKRRIILHVCEKNQDGTFFEFATVRLRIKQKGWQEINLPFYLLKKLKHEPIKLHVECEKCNRKVRLILPKRRKSNKPKKMRALIPNGKRSPMIVINTRENLKHPFRKRNRRDITLPAELNDTFDEEEDIVDGYDNVYRVKSIEEKSKANGSRSYTVRMENREEEGEDEEDNDNDNDSGGDDEERASGKMNDMDVQDGGGDGGNTDINSGGVGGGFGGNGRQRNLNQWEHDYADSGGGGGGGGGGGEKNLEVISEDSRHSSPSESSEGATYNGDSDERQCCLTSRFISFRSIGLQHLVVEPDAGFVSSHCSEVCPGSSAPVNGRKGKPISRTTVQNRMQTTNENRSNSSSSSSRSSGNSKINNRDGSNAIDCNSSSSTNNNNHSNNNIRNDNNNCSSSNNNNNNNKHAESKSQHQQHQHSHHYPQHHHHHHHPHHNHNNLHHHRHPHPQQQQQQQHYQHSNHNHNHKHNVNTTTTNNNNKHHHLPPSSSSSPLLPLPSNPHHGHIHFKPQQQVRRATNSNPAHTPCAKGRNCERHTTSQTQPKADKAATARPRHIKRPLRCRPTAFKNLTIAFLTEDLEIENMTIPNVIVTKCGCR</sequence>
<dbReference type="GO" id="GO:0008083">
    <property type="term" value="F:growth factor activity"/>
    <property type="evidence" value="ECO:0007669"/>
    <property type="project" value="InterPro"/>
</dbReference>
<dbReference type="PANTHER" id="PTHR11848:SF309">
    <property type="entry name" value="INHIBIN BETA CHAIN"/>
    <property type="match status" value="1"/>
</dbReference>
<feature type="compositionally biased region" description="Polar residues" evidence="4">
    <location>
        <begin position="359"/>
        <end position="370"/>
    </location>
</feature>
<dbReference type="EMBL" id="KQ419315">
    <property type="protein sequence ID" value="KOF84006.1"/>
    <property type="molecule type" value="Genomic_DNA"/>
</dbReference>
<protein>
    <recommendedName>
        <fullName evidence="5">TGF-beta family profile domain-containing protein</fullName>
    </recommendedName>
</protein>
<dbReference type="GO" id="GO:0005125">
    <property type="term" value="F:cytokine activity"/>
    <property type="evidence" value="ECO:0007669"/>
    <property type="project" value="TreeGrafter"/>
</dbReference>
<dbReference type="Gene3D" id="2.10.90.10">
    <property type="entry name" value="Cystine-knot cytokines"/>
    <property type="match status" value="2"/>
</dbReference>
<proteinExistence type="inferred from homology"/>
<dbReference type="InterPro" id="IPR029034">
    <property type="entry name" value="Cystine-knot_cytokine"/>
</dbReference>
<dbReference type="GO" id="GO:0005615">
    <property type="term" value="C:extracellular space"/>
    <property type="evidence" value="ECO:0007669"/>
    <property type="project" value="TreeGrafter"/>
</dbReference>
<name>A0A0L8H3X9_OCTBM</name>
<feature type="region of interest" description="Disordered" evidence="4">
    <location>
        <begin position="343"/>
        <end position="582"/>
    </location>
</feature>
<gene>
    <name evidence="6" type="ORF">OCBIM_22022866mg</name>
</gene>
<feature type="compositionally biased region" description="Acidic residues" evidence="4">
    <location>
        <begin position="191"/>
        <end position="213"/>
    </location>
</feature>
<feature type="compositionally biased region" description="Basic residues" evidence="4">
    <location>
        <begin position="488"/>
        <end position="498"/>
    </location>
</feature>
<dbReference type="AlphaFoldDB" id="A0A0L8H3X9"/>
<accession>A0A0L8H3X9</accession>
<dbReference type="PROSITE" id="PS51362">
    <property type="entry name" value="TGF_BETA_2"/>
    <property type="match status" value="1"/>
</dbReference>
<dbReference type="PANTHER" id="PTHR11848">
    <property type="entry name" value="TGF-BETA FAMILY"/>
    <property type="match status" value="1"/>
</dbReference>
<evidence type="ECO:0000256" key="1">
    <source>
        <dbReference type="ARBA" id="ARBA00004613"/>
    </source>
</evidence>
<comment type="subcellular location">
    <subcellularLocation>
        <location evidence="1">Secreted</location>
    </subcellularLocation>
</comment>
<reference evidence="6" key="1">
    <citation type="submission" date="2015-07" db="EMBL/GenBank/DDBJ databases">
        <title>MeaNS - Measles Nucleotide Surveillance Program.</title>
        <authorList>
            <person name="Tran T."/>
            <person name="Druce J."/>
        </authorList>
    </citation>
    <scope>NUCLEOTIDE SEQUENCE</scope>
    <source>
        <strain evidence="6">UCB-OBI-ISO-001</strain>
        <tissue evidence="6">Gonad</tissue>
    </source>
</reference>
<feature type="compositionally biased region" description="Low complexity" evidence="4">
    <location>
        <begin position="477"/>
        <end position="487"/>
    </location>
</feature>
<feature type="compositionally biased region" description="Basic residues" evidence="4">
    <location>
        <begin position="443"/>
        <end position="476"/>
    </location>
</feature>
<feature type="compositionally biased region" description="Gly residues" evidence="4">
    <location>
        <begin position="264"/>
        <end position="276"/>
    </location>
</feature>
<evidence type="ECO:0000259" key="5">
    <source>
        <dbReference type="PROSITE" id="PS51362"/>
    </source>
</evidence>